<dbReference type="SUPFAM" id="SSF53850">
    <property type="entry name" value="Periplasmic binding protein-like II"/>
    <property type="match status" value="1"/>
</dbReference>
<dbReference type="InterPro" id="IPR006311">
    <property type="entry name" value="TAT_signal"/>
</dbReference>
<organism evidence="2 3">
    <name type="scientific">Craurococcus roseus</name>
    <dbReference type="NCBI Taxonomy" id="77585"/>
    <lineage>
        <taxon>Bacteria</taxon>
        <taxon>Pseudomonadati</taxon>
        <taxon>Pseudomonadota</taxon>
        <taxon>Alphaproteobacteria</taxon>
        <taxon>Acetobacterales</taxon>
        <taxon>Acetobacteraceae</taxon>
        <taxon>Craurococcus</taxon>
    </lineage>
</organism>
<dbReference type="PROSITE" id="PS51318">
    <property type="entry name" value="TAT"/>
    <property type="match status" value="1"/>
</dbReference>
<dbReference type="Pfam" id="PF03401">
    <property type="entry name" value="TctC"/>
    <property type="match status" value="1"/>
</dbReference>
<evidence type="ECO:0000256" key="1">
    <source>
        <dbReference type="ARBA" id="ARBA00006987"/>
    </source>
</evidence>
<sequence length="339" mass="34348">MADRNNGRPAATRRGAVTAAVTAAAAAALPKGAARGQAGGGAWPNRPIRLVVAWPPGGGADIPSRLAAGPMQQMLGQPVVIENRAGASGSVAAGAVAQAAPDGYTVLADTAAISVNHLLIAGLPYDAGKALAPVSLIALSPLMLVVRADHPARTLPDLVARMRAAPGRVSFGHSGVGTLTHLAPVLMLSRAGVTANHVAYRGGGPSVAGLLAGDAEFVFSTLPQATPLVREGQLRGLAVSLGQRLANLPEVPTVAEQGFPGFDLSDWLGFFVPAGTPPAVVARLGEAAGAAMRDGEVVRRLGQIGMLPRGNSPAEFAAFFADQRARLGALIREQGIKAE</sequence>
<dbReference type="PANTHER" id="PTHR42928:SF5">
    <property type="entry name" value="BLR1237 PROTEIN"/>
    <property type="match status" value="1"/>
</dbReference>
<dbReference type="Gene3D" id="3.40.190.10">
    <property type="entry name" value="Periplasmic binding protein-like II"/>
    <property type="match status" value="1"/>
</dbReference>
<dbReference type="Proteomes" id="UP001501588">
    <property type="component" value="Unassembled WGS sequence"/>
</dbReference>
<gene>
    <name evidence="2" type="ORF">GCM10009416_20750</name>
</gene>
<dbReference type="PANTHER" id="PTHR42928">
    <property type="entry name" value="TRICARBOXYLATE-BINDING PROTEIN"/>
    <property type="match status" value="1"/>
</dbReference>
<accession>A0ABP3QA21</accession>
<dbReference type="RefSeq" id="WP_343895210.1">
    <property type="nucleotide sequence ID" value="NZ_BAAAFZ010000025.1"/>
</dbReference>
<dbReference type="Gene3D" id="3.40.190.150">
    <property type="entry name" value="Bordetella uptake gene, domain 1"/>
    <property type="match status" value="1"/>
</dbReference>
<dbReference type="InterPro" id="IPR005064">
    <property type="entry name" value="BUG"/>
</dbReference>
<reference evidence="3" key="1">
    <citation type="journal article" date="2019" name="Int. J. Syst. Evol. Microbiol.">
        <title>The Global Catalogue of Microorganisms (GCM) 10K type strain sequencing project: providing services to taxonomists for standard genome sequencing and annotation.</title>
        <authorList>
            <consortium name="The Broad Institute Genomics Platform"/>
            <consortium name="The Broad Institute Genome Sequencing Center for Infectious Disease"/>
            <person name="Wu L."/>
            <person name="Ma J."/>
        </authorList>
    </citation>
    <scope>NUCLEOTIDE SEQUENCE [LARGE SCALE GENOMIC DNA]</scope>
    <source>
        <strain evidence="3">JCM 9933</strain>
    </source>
</reference>
<dbReference type="InterPro" id="IPR042100">
    <property type="entry name" value="Bug_dom1"/>
</dbReference>
<dbReference type="PIRSF" id="PIRSF017082">
    <property type="entry name" value="YflP"/>
    <property type="match status" value="1"/>
</dbReference>
<name>A0ABP3QA21_9PROT</name>
<comment type="caution">
    <text evidence="2">The sequence shown here is derived from an EMBL/GenBank/DDBJ whole genome shotgun (WGS) entry which is preliminary data.</text>
</comment>
<evidence type="ECO:0000313" key="3">
    <source>
        <dbReference type="Proteomes" id="UP001501588"/>
    </source>
</evidence>
<dbReference type="EMBL" id="BAAAFZ010000025">
    <property type="protein sequence ID" value="GAA0582176.1"/>
    <property type="molecule type" value="Genomic_DNA"/>
</dbReference>
<proteinExistence type="inferred from homology"/>
<keyword evidence="3" id="KW-1185">Reference proteome</keyword>
<comment type="similarity">
    <text evidence="1">Belongs to the UPF0065 (bug) family.</text>
</comment>
<protein>
    <submittedName>
        <fullName evidence="2">Tripartite tricarboxylate transporter substrate binding protein</fullName>
    </submittedName>
</protein>
<evidence type="ECO:0000313" key="2">
    <source>
        <dbReference type="EMBL" id="GAA0582176.1"/>
    </source>
</evidence>